<proteinExistence type="predicted"/>
<dbReference type="EMBL" id="BNCQ01000009">
    <property type="protein sequence ID" value="GIM01595.1"/>
    <property type="molecule type" value="Genomic_DNA"/>
</dbReference>
<reference evidence="2" key="1">
    <citation type="journal article" date="2021" name="Proc. Natl. Acad. Sci. U.S.A.">
        <title>Three genomes in the algal genus Volvox reveal the fate of a haploid sex-determining region after a transition to homothallism.</title>
        <authorList>
            <person name="Yamamoto K."/>
            <person name="Hamaji T."/>
            <person name="Kawai-Toyooka H."/>
            <person name="Matsuzaki R."/>
            <person name="Takahashi F."/>
            <person name="Nishimura Y."/>
            <person name="Kawachi M."/>
            <person name="Noguchi H."/>
            <person name="Minakuchi Y."/>
            <person name="Umen J.G."/>
            <person name="Toyoda A."/>
            <person name="Nozaki H."/>
        </authorList>
    </citation>
    <scope>NUCLEOTIDE SEQUENCE</scope>
    <source>
        <strain evidence="2">NIES-3785</strain>
        <strain evidence="1">NIES-3786</strain>
    </source>
</reference>
<dbReference type="AlphaFoldDB" id="A0A8J4G7H0"/>
<evidence type="ECO:0000313" key="2">
    <source>
        <dbReference type="EMBL" id="GIM01595.1"/>
    </source>
</evidence>
<name>A0A8J4G7H0_9CHLO</name>
<evidence type="ECO:0000313" key="1">
    <source>
        <dbReference type="EMBL" id="GIL88019.1"/>
    </source>
</evidence>
<evidence type="ECO:0000313" key="4">
    <source>
        <dbReference type="Proteomes" id="UP000747110"/>
    </source>
</evidence>
<dbReference type="Proteomes" id="UP000747110">
    <property type="component" value="Unassembled WGS sequence"/>
</dbReference>
<sequence length="100" mass="11454">MMDARMYFLWRQYGARSCAEDEEEGTADRSKDLQQETAAGLPHLKTSSASCHPSRSFPRSRAYRAPVMLRDWVVDAAKAASMRMKPSLRRLSFAPGEWRE</sequence>
<comment type="caution">
    <text evidence="2">The sequence shown here is derived from an EMBL/GenBank/DDBJ whole genome shotgun (WGS) entry which is preliminary data.</text>
</comment>
<organism evidence="2 3">
    <name type="scientific">Volvox reticuliferus</name>
    <dbReference type="NCBI Taxonomy" id="1737510"/>
    <lineage>
        <taxon>Eukaryota</taxon>
        <taxon>Viridiplantae</taxon>
        <taxon>Chlorophyta</taxon>
        <taxon>core chlorophytes</taxon>
        <taxon>Chlorophyceae</taxon>
        <taxon>CS clade</taxon>
        <taxon>Chlamydomonadales</taxon>
        <taxon>Volvocaceae</taxon>
        <taxon>Volvox</taxon>
    </lineage>
</organism>
<accession>A0A8J4G7H0</accession>
<keyword evidence="4" id="KW-1185">Reference proteome</keyword>
<protein>
    <submittedName>
        <fullName evidence="2">Uncharacterized protein</fullName>
    </submittedName>
</protein>
<evidence type="ECO:0000313" key="3">
    <source>
        <dbReference type="Proteomes" id="UP000722791"/>
    </source>
</evidence>
<dbReference type="Proteomes" id="UP000722791">
    <property type="component" value="Unassembled WGS sequence"/>
</dbReference>
<gene>
    <name evidence="1" type="ORF">Vretifemale_16078</name>
    <name evidence="2" type="ORF">Vretimale_6389</name>
</gene>
<dbReference type="EMBL" id="BNCP01000042">
    <property type="protein sequence ID" value="GIL88019.1"/>
    <property type="molecule type" value="Genomic_DNA"/>
</dbReference>